<feature type="compositionally biased region" description="Low complexity" evidence="1">
    <location>
        <begin position="147"/>
        <end position="167"/>
    </location>
</feature>
<evidence type="ECO:0000313" key="2">
    <source>
        <dbReference type="EMBL" id="KAK4433667.1"/>
    </source>
</evidence>
<dbReference type="EMBL" id="JACGWO010000002">
    <property type="protein sequence ID" value="KAK4433667.1"/>
    <property type="molecule type" value="Genomic_DNA"/>
</dbReference>
<proteinExistence type="predicted"/>
<evidence type="ECO:0000313" key="3">
    <source>
        <dbReference type="Proteomes" id="UP001293254"/>
    </source>
</evidence>
<feature type="compositionally biased region" description="Polar residues" evidence="1">
    <location>
        <begin position="342"/>
        <end position="361"/>
    </location>
</feature>
<comment type="caution">
    <text evidence="2">The sequence shown here is derived from an EMBL/GenBank/DDBJ whole genome shotgun (WGS) entry which is preliminary data.</text>
</comment>
<reference evidence="2" key="1">
    <citation type="submission" date="2020-06" db="EMBL/GenBank/DDBJ databases">
        <authorList>
            <person name="Li T."/>
            <person name="Hu X."/>
            <person name="Zhang T."/>
            <person name="Song X."/>
            <person name="Zhang H."/>
            <person name="Dai N."/>
            <person name="Sheng W."/>
            <person name="Hou X."/>
            <person name="Wei L."/>
        </authorList>
    </citation>
    <scope>NUCLEOTIDE SEQUENCE</scope>
    <source>
        <strain evidence="2">3651</strain>
        <tissue evidence="2">Leaf</tissue>
    </source>
</reference>
<name>A0AAE2CT93_9LAMI</name>
<feature type="region of interest" description="Disordered" evidence="1">
    <location>
        <begin position="457"/>
        <end position="482"/>
    </location>
</feature>
<keyword evidence="3" id="KW-1185">Reference proteome</keyword>
<feature type="region of interest" description="Disordered" evidence="1">
    <location>
        <begin position="121"/>
        <end position="167"/>
    </location>
</feature>
<protein>
    <submittedName>
        <fullName evidence="2">Uncharacterized protein</fullName>
    </submittedName>
</protein>
<dbReference type="Proteomes" id="UP001293254">
    <property type="component" value="Unassembled WGS sequence"/>
</dbReference>
<accession>A0AAE2CT93</accession>
<dbReference type="PANTHER" id="PTHR34112">
    <property type="entry name" value="C-JUN-AMINO-TERMINAL KINASE-INTERACTING PROTEIN"/>
    <property type="match status" value="1"/>
</dbReference>
<feature type="compositionally biased region" description="Low complexity" evidence="1">
    <location>
        <begin position="57"/>
        <end position="73"/>
    </location>
</feature>
<sequence length="612" mass="65956">MERTEHALVPEWLKCTGNVAGGGTSAHHSDISSFMHSTRSRSIRSNSEKDIPRFLDRNSSSDSRRNSSSNGSSKHPYSNFTRSHRDRNHDREKEKSLSEDIWDHRTSDPFVSIATSRIERSASRRSQSFVSRKTGEVSPRWVEDSRNSISSQSGSNGVLSGGSSSSGIQKSVFEKDFPSLGNEEKLDMTGIKRVLSPGLTSSVQSLPIGKSVSLGGEKWTSALVEVPAILADDGMGHSYFQQNVARFPTSASGASCTAGLNMAEALSQPLPQVRTTPKIPDKSQRLEELAIKQSKQLIPMTPSMPKPLGPGSGDKSKQPRTAVRTGEIIVASKGVQPPSHSPHLSGQSHIGQVRSDSPSSSHKGKFLVLKPGRENGVTIVTKDAPISTGDANCRALNGQLPMASSKTASMSLNNSMVPALGNKVAALSLNSRSSLDKRPSQSLAQSRSEFFKLMRRKTTHNATTSHSDSSSAVSSPSAQTSGEIYKEVHTPICPRNLENGTQVICNGNGHNIPEESQRSSDVGDNNSFVNGAIYPDEEEAAFLRSLGWEENGGEDEGLTEEEINAFYQEYMNRQPSLEECKSPQPKCLTSSELQSAIPGIAISESSSSESEA</sequence>
<feature type="compositionally biased region" description="Low complexity" evidence="1">
    <location>
        <begin position="460"/>
        <end position="481"/>
    </location>
</feature>
<feature type="compositionally biased region" description="Basic and acidic residues" evidence="1">
    <location>
        <begin position="87"/>
        <end position="100"/>
    </location>
</feature>
<dbReference type="PANTHER" id="PTHR34112:SF13">
    <property type="entry name" value="OS04G0448200 PROTEIN"/>
    <property type="match status" value="1"/>
</dbReference>
<gene>
    <name evidence="2" type="ORF">Salat_0529400</name>
</gene>
<feature type="region of interest" description="Disordered" evidence="1">
    <location>
        <begin position="504"/>
        <end position="526"/>
    </location>
</feature>
<organism evidence="2 3">
    <name type="scientific">Sesamum alatum</name>
    <dbReference type="NCBI Taxonomy" id="300844"/>
    <lineage>
        <taxon>Eukaryota</taxon>
        <taxon>Viridiplantae</taxon>
        <taxon>Streptophyta</taxon>
        <taxon>Embryophyta</taxon>
        <taxon>Tracheophyta</taxon>
        <taxon>Spermatophyta</taxon>
        <taxon>Magnoliopsida</taxon>
        <taxon>eudicotyledons</taxon>
        <taxon>Gunneridae</taxon>
        <taxon>Pentapetalae</taxon>
        <taxon>asterids</taxon>
        <taxon>lamiids</taxon>
        <taxon>Lamiales</taxon>
        <taxon>Pedaliaceae</taxon>
        <taxon>Sesamum</taxon>
    </lineage>
</organism>
<evidence type="ECO:0000256" key="1">
    <source>
        <dbReference type="SAM" id="MobiDB-lite"/>
    </source>
</evidence>
<dbReference type="AlphaFoldDB" id="A0AAE2CT93"/>
<reference evidence="2" key="2">
    <citation type="journal article" date="2024" name="Plant">
        <title>Genomic evolution and insights into agronomic trait innovations of Sesamum species.</title>
        <authorList>
            <person name="Miao H."/>
            <person name="Wang L."/>
            <person name="Qu L."/>
            <person name="Liu H."/>
            <person name="Sun Y."/>
            <person name="Le M."/>
            <person name="Wang Q."/>
            <person name="Wei S."/>
            <person name="Zheng Y."/>
            <person name="Lin W."/>
            <person name="Duan Y."/>
            <person name="Cao H."/>
            <person name="Xiong S."/>
            <person name="Wang X."/>
            <person name="Wei L."/>
            <person name="Li C."/>
            <person name="Ma Q."/>
            <person name="Ju M."/>
            <person name="Zhao R."/>
            <person name="Li G."/>
            <person name="Mu C."/>
            <person name="Tian Q."/>
            <person name="Mei H."/>
            <person name="Zhang T."/>
            <person name="Gao T."/>
            <person name="Zhang H."/>
        </authorList>
    </citation>
    <scope>NUCLEOTIDE SEQUENCE</scope>
    <source>
        <strain evidence="2">3651</strain>
    </source>
</reference>
<feature type="region of interest" description="Disordered" evidence="1">
    <location>
        <begin position="299"/>
        <end position="366"/>
    </location>
</feature>
<feature type="compositionally biased region" description="Basic and acidic residues" evidence="1">
    <location>
        <begin position="46"/>
        <end position="56"/>
    </location>
</feature>
<feature type="region of interest" description="Disordered" evidence="1">
    <location>
        <begin position="23"/>
        <end position="100"/>
    </location>
</feature>